<gene>
    <name evidence="5" type="ORF">I5677_00180</name>
</gene>
<dbReference type="PANTHER" id="PTHR43280">
    <property type="entry name" value="ARAC-FAMILY TRANSCRIPTIONAL REGULATOR"/>
    <property type="match status" value="1"/>
</dbReference>
<dbReference type="InterPro" id="IPR037923">
    <property type="entry name" value="HTH-like"/>
</dbReference>
<dbReference type="PANTHER" id="PTHR43280:SF28">
    <property type="entry name" value="HTH-TYPE TRANSCRIPTIONAL ACTIVATOR RHAS"/>
    <property type="match status" value="1"/>
</dbReference>
<evidence type="ECO:0000256" key="1">
    <source>
        <dbReference type="ARBA" id="ARBA00023015"/>
    </source>
</evidence>
<evidence type="ECO:0000313" key="5">
    <source>
        <dbReference type="EMBL" id="MBH1939302.1"/>
    </source>
</evidence>
<dbReference type="InterPro" id="IPR018062">
    <property type="entry name" value="HTH_AraC-typ_CS"/>
</dbReference>
<comment type="caution">
    <text evidence="5">The sequence shown here is derived from an EMBL/GenBank/DDBJ whole genome shotgun (WGS) entry which is preliminary data.</text>
</comment>
<organism evidence="5 6">
    <name type="scientific">Mobilitalea sibirica</name>
    <dbReference type="NCBI Taxonomy" id="1462919"/>
    <lineage>
        <taxon>Bacteria</taxon>
        <taxon>Bacillati</taxon>
        <taxon>Bacillota</taxon>
        <taxon>Clostridia</taxon>
        <taxon>Lachnospirales</taxon>
        <taxon>Lachnospiraceae</taxon>
        <taxon>Mobilitalea</taxon>
    </lineage>
</organism>
<name>A0A8J7H048_9FIRM</name>
<keyword evidence="3" id="KW-0804">Transcription</keyword>
<dbReference type="Gene3D" id="2.60.120.280">
    <property type="entry name" value="Regulatory protein AraC"/>
    <property type="match status" value="1"/>
</dbReference>
<reference evidence="5" key="1">
    <citation type="submission" date="2020-12" db="EMBL/GenBank/DDBJ databases">
        <title>M. sibirica DSM 26468T genome.</title>
        <authorList>
            <person name="Thieme N."/>
            <person name="Rettenmaier R."/>
            <person name="Zverlov V."/>
            <person name="Liebl W."/>
        </authorList>
    </citation>
    <scope>NUCLEOTIDE SEQUENCE</scope>
    <source>
        <strain evidence="5">DSM 26468</strain>
    </source>
</reference>
<evidence type="ECO:0000256" key="2">
    <source>
        <dbReference type="ARBA" id="ARBA00023125"/>
    </source>
</evidence>
<dbReference type="PROSITE" id="PS00041">
    <property type="entry name" value="HTH_ARAC_FAMILY_1"/>
    <property type="match status" value="1"/>
</dbReference>
<evidence type="ECO:0000259" key="4">
    <source>
        <dbReference type="PROSITE" id="PS01124"/>
    </source>
</evidence>
<dbReference type="RefSeq" id="WP_197659537.1">
    <property type="nucleotide sequence ID" value="NZ_JAEAGR010000001.1"/>
</dbReference>
<keyword evidence="1" id="KW-0805">Transcription regulation</keyword>
<sequence>MITIDYCGYHTHNPDRDTILRPSGTTSYLFLLILSPMTFYFPNKSTVSAKPGACILYSPGNHQHYQADNEFFNSYVHFFCDHEIIKQYNIKQNTIFYPDNTEELNWLLKKIYQEYINKFSKAAQMTDLYIHQLLILLHRGQLRETIPNEQRQNIYPELLSLREQMLASCEQPWTVEKMCKILNIGKSQLYKYYDLFFHSTPKEELIQARLQKAKYLMKNDAVTIKQAAYDSGFNNICHFNRIFKSQCGCTPGDYREEGT</sequence>
<accession>A0A8J7H048</accession>
<dbReference type="GO" id="GO:0003700">
    <property type="term" value="F:DNA-binding transcription factor activity"/>
    <property type="evidence" value="ECO:0007669"/>
    <property type="project" value="InterPro"/>
</dbReference>
<dbReference type="SUPFAM" id="SSF51215">
    <property type="entry name" value="Regulatory protein AraC"/>
    <property type="match status" value="1"/>
</dbReference>
<dbReference type="Gene3D" id="1.10.10.60">
    <property type="entry name" value="Homeodomain-like"/>
    <property type="match status" value="1"/>
</dbReference>
<keyword evidence="2" id="KW-0238">DNA-binding</keyword>
<dbReference type="AlphaFoldDB" id="A0A8J7H048"/>
<dbReference type="Pfam" id="PF12833">
    <property type="entry name" value="HTH_18"/>
    <property type="match status" value="1"/>
</dbReference>
<keyword evidence="6" id="KW-1185">Reference proteome</keyword>
<dbReference type="EMBL" id="JAEAGR010000001">
    <property type="protein sequence ID" value="MBH1939302.1"/>
    <property type="molecule type" value="Genomic_DNA"/>
</dbReference>
<dbReference type="InterPro" id="IPR018060">
    <property type="entry name" value="HTH_AraC"/>
</dbReference>
<dbReference type="InterPro" id="IPR009057">
    <property type="entry name" value="Homeodomain-like_sf"/>
</dbReference>
<dbReference type="SMART" id="SM00342">
    <property type="entry name" value="HTH_ARAC"/>
    <property type="match status" value="1"/>
</dbReference>
<dbReference type="PROSITE" id="PS01124">
    <property type="entry name" value="HTH_ARAC_FAMILY_2"/>
    <property type="match status" value="1"/>
</dbReference>
<dbReference type="Proteomes" id="UP000623269">
    <property type="component" value="Unassembled WGS sequence"/>
</dbReference>
<dbReference type="SUPFAM" id="SSF46689">
    <property type="entry name" value="Homeodomain-like"/>
    <property type="match status" value="1"/>
</dbReference>
<evidence type="ECO:0000256" key="3">
    <source>
        <dbReference type="ARBA" id="ARBA00023163"/>
    </source>
</evidence>
<feature type="domain" description="HTH araC/xylS-type" evidence="4">
    <location>
        <begin position="159"/>
        <end position="257"/>
    </location>
</feature>
<dbReference type="GO" id="GO:0043565">
    <property type="term" value="F:sequence-specific DNA binding"/>
    <property type="evidence" value="ECO:0007669"/>
    <property type="project" value="InterPro"/>
</dbReference>
<proteinExistence type="predicted"/>
<protein>
    <submittedName>
        <fullName evidence="5">Helix-turn-helix domain-containing protein</fullName>
    </submittedName>
</protein>
<evidence type="ECO:0000313" key="6">
    <source>
        <dbReference type="Proteomes" id="UP000623269"/>
    </source>
</evidence>